<dbReference type="SUPFAM" id="SSF160719">
    <property type="entry name" value="gpW/gp25-like"/>
    <property type="match status" value="1"/>
</dbReference>
<accession>A0A3F3IJV5</accession>
<protein>
    <recommendedName>
        <fullName evidence="2">GPW/gp25 family protein</fullName>
    </recommendedName>
</protein>
<reference evidence="1" key="1">
    <citation type="submission" date="2016-09" db="EMBL/GenBank/DDBJ databases">
        <title>Whole Genome Sequencing of Salmonella enterica subsp. enterica serovar Nottingham.</title>
        <authorList>
            <person name="Zheng J."/>
            <person name="Wang H."/>
        </authorList>
    </citation>
    <scope>NUCLEOTIDE SEQUENCE [LARGE SCALE GENOMIC DNA]</scope>
    <source>
        <strain evidence="1">CFSAN055411</strain>
    </source>
</reference>
<dbReference type="RefSeq" id="WP_069721411.1">
    <property type="nucleotide sequence ID" value="NZ_MJEL01000014.1"/>
</dbReference>
<proteinExistence type="predicted"/>
<dbReference type="Proteomes" id="UP000852880">
    <property type="component" value="Unassembled WGS sequence"/>
</dbReference>
<sequence length="107" mass="11690">MSKDTWPVSASSYRINWAPQTVVEEVLQNVSTILATQTGTVPYSRKLGVTSGLVDSQTAVFIAMATREIIQKVSEFEPRAIIHSVSFDKANASDGVIRPKLVIGVKR</sequence>
<organism evidence="1">
    <name type="scientific">Salmonella enterica</name>
    <name type="common">Salmonella choleraesuis</name>
    <dbReference type="NCBI Taxonomy" id="28901"/>
    <lineage>
        <taxon>Bacteria</taxon>
        <taxon>Pseudomonadati</taxon>
        <taxon>Pseudomonadota</taxon>
        <taxon>Gammaproteobacteria</taxon>
        <taxon>Enterobacterales</taxon>
        <taxon>Enterobacteriaceae</taxon>
        <taxon>Salmonella</taxon>
    </lineage>
</organism>
<name>A0A3F3IJV5_SALER</name>
<dbReference type="EMBL" id="MJEL01000014">
    <property type="protein sequence ID" value="OEH97252.1"/>
    <property type="molecule type" value="Genomic_DNA"/>
</dbReference>
<dbReference type="Gene3D" id="3.10.450.40">
    <property type="match status" value="1"/>
</dbReference>
<dbReference type="AlphaFoldDB" id="A0A3F3IJV5"/>
<comment type="caution">
    <text evidence="1">The sequence shown here is derived from an EMBL/GenBank/DDBJ whole genome shotgun (WGS) entry which is preliminary data.</text>
</comment>
<evidence type="ECO:0008006" key="2">
    <source>
        <dbReference type="Google" id="ProtNLM"/>
    </source>
</evidence>
<gene>
    <name evidence="1" type="ORF">BH006_20740</name>
</gene>
<evidence type="ECO:0000313" key="1">
    <source>
        <dbReference type="EMBL" id="OEH97252.1"/>
    </source>
</evidence>